<dbReference type="Gene3D" id="3.40.50.1820">
    <property type="entry name" value="alpha/beta hydrolase"/>
    <property type="match status" value="1"/>
</dbReference>
<protein>
    <submittedName>
        <fullName evidence="2">Alpha/beta hydrolase</fullName>
    </submittedName>
</protein>
<name>A0A5C8ZZN1_9GAMM</name>
<accession>A0A5C8ZZN1</accession>
<proteinExistence type="predicted"/>
<dbReference type="AlphaFoldDB" id="A0A5C8ZZN1"/>
<dbReference type="EMBL" id="VRZA01000004">
    <property type="protein sequence ID" value="TXS93082.1"/>
    <property type="molecule type" value="Genomic_DNA"/>
</dbReference>
<dbReference type="GO" id="GO:0016787">
    <property type="term" value="F:hydrolase activity"/>
    <property type="evidence" value="ECO:0007669"/>
    <property type="project" value="UniProtKB-KW"/>
</dbReference>
<feature type="domain" description="AB hydrolase-1" evidence="1">
    <location>
        <begin position="13"/>
        <end position="174"/>
    </location>
</feature>
<dbReference type="Pfam" id="PF12697">
    <property type="entry name" value="Abhydrolase_6"/>
    <property type="match status" value="1"/>
</dbReference>
<evidence type="ECO:0000313" key="3">
    <source>
        <dbReference type="Proteomes" id="UP000321039"/>
    </source>
</evidence>
<reference evidence="2 3" key="1">
    <citation type="submission" date="2019-08" db="EMBL/GenBank/DDBJ databases">
        <title>Parahaliea maris sp. nov., isolated from the surface seawater.</title>
        <authorList>
            <person name="Liu Y."/>
        </authorList>
    </citation>
    <scope>NUCLEOTIDE SEQUENCE [LARGE SCALE GENOMIC DNA]</scope>
    <source>
        <strain evidence="2 3">HSLHS9</strain>
    </source>
</reference>
<dbReference type="PANTHER" id="PTHR37946">
    <property type="entry name" value="SLL1969 PROTEIN"/>
    <property type="match status" value="1"/>
</dbReference>
<keyword evidence="2" id="KW-0378">Hydrolase</keyword>
<dbReference type="SUPFAM" id="SSF53474">
    <property type="entry name" value="alpha/beta-Hydrolases"/>
    <property type="match status" value="1"/>
</dbReference>
<dbReference type="Proteomes" id="UP000321039">
    <property type="component" value="Unassembled WGS sequence"/>
</dbReference>
<organism evidence="2 3">
    <name type="scientific">Parahaliea maris</name>
    <dbReference type="NCBI Taxonomy" id="2716870"/>
    <lineage>
        <taxon>Bacteria</taxon>
        <taxon>Pseudomonadati</taxon>
        <taxon>Pseudomonadota</taxon>
        <taxon>Gammaproteobacteria</taxon>
        <taxon>Cellvibrionales</taxon>
        <taxon>Halieaceae</taxon>
        <taxon>Parahaliea</taxon>
    </lineage>
</organism>
<gene>
    <name evidence="2" type="ORF">FV139_13945</name>
</gene>
<keyword evidence="3" id="KW-1185">Reference proteome</keyword>
<sequence>MEPAADRPGEDCIVLLHGLGRTQLSMVDMAWALRKAGYNVANITYPSLLYSIDELAVMAVNKGLAECVEFRPRHVHFVTHSLGGILVREYLAYHRIAHLGRVVMLGPPNQGSELADYYAALDWLGWLRPAAIAQLGTGPVSVPRQLGPVDFELGVIAGTLAWRPPLPGAPSLPSDGTVSVAETRVEGTRDFIQMPASHTFMMWNADVQGQVIYFLRNGSFAAREGLTDH</sequence>
<dbReference type="InterPro" id="IPR029058">
    <property type="entry name" value="AB_hydrolase_fold"/>
</dbReference>
<dbReference type="PANTHER" id="PTHR37946:SF1">
    <property type="entry name" value="SLL1969 PROTEIN"/>
    <property type="match status" value="1"/>
</dbReference>
<evidence type="ECO:0000313" key="2">
    <source>
        <dbReference type="EMBL" id="TXS93082.1"/>
    </source>
</evidence>
<evidence type="ECO:0000259" key="1">
    <source>
        <dbReference type="Pfam" id="PF12697"/>
    </source>
</evidence>
<comment type="caution">
    <text evidence="2">The sequence shown here is derived from an EMBL/GenBank/DDBJ whole genome shotgun (WGS) entry which is preliminary data.</text>
</comment>
<dbReference type="InterPro" id="IPR000073">
    <property type="entry name" value="AB_hydrolase_1"/>
</dbReference>